<keyword evidence="2" id="KW-1185">Reference proteome</keyword>
<evidence type="ECO:0000313" key="1">
    <source>
        <dbReference type="EMBL" id="GIY51537.1"/>
    </source>
</evidence>
<dbReference type="AlphaFoldDB" id="A0AAV4U1G0"/>
<name>A0AAV4U1G0_CAEEX</name>
<organism evidence="1 2">
    <name type="scientific">Caerostris extrusa</name>
    <name type="common">Bark spider</name>
    <name type="synonym">Caerostris bankana</name>
    <dbReference type="NCBI Taxonomy" id="172846"/>
    <lineage>
        <taxon>Eukaryota</taxon>
        <taxon>Metazoa</taxon>
        <taxon>Ecdysozoa</taxon>
        <taxon>Arthropoda</taxon>
        <taxon>Chelicerata</taxon>
        <taxon>Arachnida</taxon>
        <taxon>Araneae</taxon>
        <taxon>Araneomorphae</taxon>
        <taxon>Entelegynae</taxon>
        <taxon>Araneoidea</taxon>
        <taxon>Araneidae</taxon>
        <taxon>Caerostris</taxon>
    </lineage>
</organism>
<comment type="caution">
    <text evidence="1">The sequence shown here is derived from an EMBL/GenBank/DDBJ whole genome shotgun (WGS) entry which is preliminary data.</text>
</comment>
<sequence>MFQKECDFLPEKLQAFRRAALYGRKRWTTGLRNDSRATVKLISSRAISLLVITGRRKYFLMMSYFITSQGIRFYGFRYLALKVPVDRQKVCFFQADHRRKEENGSPFMDSA</sequence>
<dbReference type="EMBL" id="BPLR01012124">
    <property type="protein sequence ID" value="GIY51537.1"/>
    <property type="molecule type" value="Genomic_DNA"/>
</dbReference>
<evidence type="ECO:0000313" key="2">
    <source>
        <dbReference type="Proteomes" id="UP001054945"/>
    </source>
</evidence>
<accession>A0AAV4U1G0</accession>
<proteinExistence type="predicted"/>
<reference evidence="1 2" key="1">
    <citation type="submission" date="2021-06" db="EMBL/GenBank/DDBJ databases">
        <title>Caerostris extrusa draft genome.</title>
        <authorList>
            <person name="Kono N."/>
            <person name="Arakawa K."/>
        </authorList>
    </citation>
    <scope>NUCLEOTIDE SEQUENCE [LARGE SCALE GENOMIC DNA]</scope>
</reference>
<protein>
    <submittedName>
        <fullName evidence="1">Uncharacterized protein</fullName>
    </submittedName>
</protein>
<dbReference type="Proteomes" id="UP001054945">
    <property type="component" value="Unassembled WGS sequence"/>
</dbReference>
<gene>
    <name evidence="1" type="ORF">CEXT_805311</name>
</gene>